<dbReference type="Gene3D" id="3.40.50.300">
    <property type="entry name" value="P-loop containing nucleotide triphosphate hydrolases"/>
    <property type="match status" value="4"/>
</dbReference>
<dbReference type="InterPro" id="IPR027417">
    <property type="entry name" value="P-loop_NTPase"/>
</dbReference>
<comment type="similarity">
    <text evidence="13">Belongs to the helicase family. AddA subfamily.</text>
</comment>
<comment type="cofactor">
    <cofactor evidence="13">
        <name>Mg(2+)</name>
        <dbReference type="ChEBI" id="CHEBI:18420"/>
    </cofactor>
</comment>
<dbReference type="Gene3D" id="1.10.486.10">
    <property type="entry name" value="PCRA, domain 4"/>
    <property type="match status" value="1"/>
</dbReference>
<dbReference type="GO" id="GO:0016887">
    <property type="term" value="F:ATP hydrolysis activity"/>
    <property type="evidence" value="ECO:0007669"/>
    <property type="project" value="RHEA"/>
</dbReference>
<dbReference type="InterPro" id="IPR011604">
    <property type="entry name" value="PDDEXK-like_dom_sf"/>
</dbReference>
<dbReference type="AlphaFoldDB" id="C2EK48"/>
<dbReference type="InterPro" id="IPR014016">
    <property type="entry name" value="UvrD-like_ATP-bd"/>
</dbReference>
<evidence type="ECO:0000313" key="17">
    <source>
        <dbReference type="EMBL" id="EEJ73063.1"/>
    </source>
</evidence>
<evidence type="ECO:0000256" key="12">
    <source>
        <dbReference type="ARBA" id="ARBA00048988"/>
    </source>
</evidence>
<comment type="caution">
    <text evidence="17">The sequence shown here is derived from an EMBL/GenBank/DDBJ whole genome shotgun (WGS) entry which is preliminary data.</text>
</comment>
<dbReference type="Pfam" id="PF13361">
    <property type="entry name" value="UvrD_C"/>
    <property type="match status" value="1"/>
</dbReference>
<evidence type="ECO:0000256" key="11">
    <source>
        <dbReference type="ARBA" id="ARBA00034617"/>
    </source>
</evidence>
<dbReference type="OrthoDB" id="9810135at2"/>
<dbReference type="NCBIfam" id="TIGR02785">
    <property type="entry name" value="addA_Gpos"/>
    <property type="match status" value="1"/>
</dbReference>
<dbReference type="PROSITE" id="PS51217">
    <property type="entry name" value="UVRD_HELICASE_CTER"/>
    <property type="match status" value="1"/>
</dbReference>
<feature type="binding site" evidence="14">
    <location>
        <begin position="23"/>
        <end position="30"/>
    </location>
    <ligand>
        <name>ATP</name>
        <dbReference type="ChEBI" id="CHEBI:30616"/>
    </ligand>
</feature>
<evidence type="ECO:0000313" key="18">
    <source>
        <dbReference type="Proteomes" id="UP000005583"/>
    </source>
</evidence>
<evidence type="ECO:0000256" key="1">
    <source>
        <dbReference type="ARBA" id="ARBA00022722"/>
    </source>
</evidence>
<dbReference type="STRING" id="525365.HMPREF0548_0044"/>
<keyword evidence="7 13" id="KW-0067">ATP-binding</keyword>
<comment type="catalytic activity">
    <reaction evidence="11 13">
        <text>Couples ATP hydrolysis with the unwinding of duplex DNA by translocating in the 3'-5' direction.</text>
        <dbReference type="EC" id="5.6.2.4"/>
    </reaction>
</comment>
<keyword evidence="4 13" id="KW-0378">Hydrolase</keyword>
<comment type="subunit">
    <text evidence="13">Heterodimer of AddA and AddB/RexB.</text>
</comment>
<evidence type="ECO:0000256" key="2">
    <source>
        <dbReference type="ARBA" id="ARBA00022741"/>
    </source>
</evidence>
<evidence type="ECO:0000256" key="5">
    <source>
        <dbReference type="ARBA" id="ARBA00022806"/>
    </source>
</evidence>
<proteinExistence type="inferred from homology"/>
<evidence type="ECO:0000256" key="14">
    <source>
        <dbReference type="PROSITE-ProRule" id="PRU00560"/>
    </source>
</evidence>
<keyword evidence="1 13" id="KW-0540">Nuclease</keyword>
<name>C2EK48_9LACO</name>
<dbReference type="GO" id="GO:0005829">
    <property type="term" value="C:cytosol"/>
    <property type="evidence" value="ECO:0007669"/>
    <property type="project" value="TreeGrafter"/>
</dbReference>
<feature type="domain" description="UvrD-like helicase ATP-binding" evidence="15">
    <location>
        <begin position="2"/>
        <end position="472"/>
    </location>
</feature>
<dbReference type="GO" id="GO:0005524">
    <property type="term" value="F:ATP binding"/>
    <property type="evidence" value="ECO:0007669"/>
    <property type="project" value="UniProtKB-UniRule"/>
</dbReference>
<accession>C2EK48</accession>
<dbReference type="EC" id="3.1.-.-" evidence="13"/>
<dbReference type="HAMAP" id="MF_01451">
    <property type="entry name" value="AddA"/>
    <property type="match status" value="1"/>
</dbReference>
<evidence type="ECO:0000256" key="7">
    <source>
        <dbReference type="ARBA" id="ARBA00022840"/>
    </source>
</evidence>
<evidence type="ECO:0000256" key="13">
    <source>
        <dbReference type="HAMAP-Rule" id="MF_01451"/>
    </source>
</evidence>
<dbReference type="PATRIC" id="fig|525365.8.peg.1476"/>
<dbReference type="GO" id="GO:0043138">
    <property type="term" value="F:3'-5' DNA helicase activity"/>
    <property type="evidence" value="ECO:0007669"/>
    <property type="project" value="UniProtKB-UniRule"/>
</dbReference>
<reference evidence="17 18" key="1">
    <citation type="submission" date="2009-01" db="EMBL/GenBank/DDBJ databases">
        <authorList>
            <person name="Qin X."/>
            <person name="Bachman B."/>
            <person name="Battles P."/>
            <person name="Bell A."/>
            <person name="Bess C."/>
            <person name="Bickham C."/>
            <person name="Chaboub L."/>
            <person name="Chen D."/>
            <person name="Coyle M."/>
            <person name="Deiros D.R."/>
            <person name="Dinh H."/>
            <person name="Forbes L."/>
            <person name="Fowler G."/>
            <person name="Francisco L."/>
            <person name="Fu Q."/>
            <person name="Gubbala S."/>
            <person name="Hale W."/>
            <person name="Han Y."/>
            <person name="Hemphill L."/>
            <person name="Highlander S.K."/>
            <person name="Hirani K."/>
            <person name="Hogues M."/>
            <person name="Jackson L."/>
            <person name="Jakkamsetti A."/>
            <person name="Javaid M."/>
            <person name="Jiang H."/>
            <person name="Korchina V."/>
            <person name="Kovar C."/>
            <person name="Lara F."/>
            <person name="Lee S."/>
            <person name="Mata R."/>
            <person name="Mathew T."/>
            <person name="Moen C."/>
            <person name="Morales K."/>
            <person name="Munidasa M."/>
            <person name="Nazareth L."/>
            <person name="Ngo R."/>
            <person name="Nguyen L."/>
            <person name="Okwuonu G."/>
            <person name="Ongeri F."/>
            <person name="Patil S."/>
            <person name="Petrosino J."/>
            <person name="Pham C."/>
            <person name="Pham P."/>
            <person name="Pu L.-L."/>
            <person name="Puazo M."/>
            <person name="Raj R."/>
            <person name="Reid J."/>
            <person name="Rouhana J."/>
            <person name="Saada N."/>
            <person name="Shang Y."/>
            <person name="Simmons D."/>
            <person name="Thornton R."/>
            <person name="Warren J."/>
            <person name="Weissenberger G."/>
            <person name="Zhang J."/>
            <person name="Zhang L."/>
            <person name="Zhou C."/>
            <person name="Zhu D."/>
            <person name="Muzny D."/>
            <person name="Worley K."/>
            <person name="Gibbs R."/>
        </authorList>
    </citation>
    <scope>NUCLEOTIDE SEQUENCE [LARGE SCALE GENOMIC DNA]</scope>
    <source>
        <strain evidence="17 18">DSM 16047</strain>
    </source>
</reference>
<protein>
    <recommendedName>
        <fullName evidence="13">ATP-dependent helicase/nuclease subunit A</fullName>
        <ecNumber evidence="13">3.1.-.-</ecNumber>
        <ecNumber evidence="13">5.6.2.4</ecNumber>
    </recommendedName>
    <alternativeName>
        <fullName evidence="13">ATP-dependent helicase/nuclease AddA</fullName>
    </alternativeName>
    <alternativeName>
        <fullName evidence="13">DNA 3'-5' helicase AddA</fullName>
    </alternativeName>
</protein>
<keyword evidence="2 13" id="KW-0547">Nucleotide-binding</keyword>
<organism evidence="17 18">
    <name type="scientific">Lactobacillus ultunensis DSM 16047</name>
    <dbReference type="NCBI Taxonomy" id="525365"/>
    <lineage>
        <taxon>Bacteria</taxon>
        <taxon>Bacillati</taxon>
        <taxon>Bacillota</taxon>
        <taxon>Bacilli</taxon>
        <taxon>Lactobacillales</taxon>
        <taxon>Lactobacillaceae</taxon>
        <taxon>Lactobacillus</taxon>
    </lineage>
</organism>
<keyword evidence="6 13" id="KW-0269">Exonuclease</keyword>
<dbReference type="InterPro" id="IPR014017">
    <property type="entry name" value="DNA_helicase_UvrD-like_C"/>
</dbReference>
<dbReference type="InterPro" id="IPR000212">
    <property type="entry name" value="DNA_helicase_UvrD/REP"/>
</dbReference>
<keyword evidence="3 13" id="KW-0227">DNA damage</keyword>
<keyword evidence="5 13" id="KW-0347">Helicase</keyword>
<dbReference type="InterPro" id="IPR011335">
    <property type="entry name" value="Restrct_endonuc-II-like"/>
</dbReference>
<dbReference type="CDD" id="cd17932">
    <property type="entry name" value="DEXQc_UvrD"/>
    <property type="match status" value="1"/>
</dbReference>
<gene>
    <name evidence="13 17" type="primary">addA</name>
    <name evidence="17" type="ORF">HMPREF0548_0044</name>
</gene>
<dbReference type="HOGENOM" id="CLU_001114_3_1_9"/>
<dbReference type="PROSITE" id="PS51198">
    <property type="entry name" value="UVRD_HELICASE_ATP_BIND"/>
    <property type="match status" value="1"/>
</dbReference>
<dbReference type="RefSeq" id="WP_007126236.1">
    <property type="nucleotide sequence ID" value="NZ_AZFO01000004.1"/>
</dbReference>
<dbReference type="PANTHER" id="PTHR11070">
    <property type="entry name" value="UVRD / RECB / PCRA DNA HELICASE FAMILY MEMBER"/>
    <property type="match status" value="1"/>
</dbReference>
<dbReference type="SUPFAM" id="SSF52980">
    <property type="entry name" value="Restriction endonuclease-like"/>
    <property type="match status" value="1"/>
</dbReference>
<keyword evidence="10 13" id="KW-0413">Isomerase</keyword>
<evidence type="ECO:0000256" key="9">
    <source>
        <dbReference type="ARBA" id="ARBA00023204"/>
    </source>
</evidence>
<evidence type="ECO:0000256" key="10">
    <source>
        <dbReference type="ARBA" id="ARBA00023235"/>
    </source>
</evidence>
<dbReference type="Pfam" id="PF00580">
    <property type="entry name" value="UvrD-helicase"/>
    <property type="match status" value="1"/>
</dbReference>
<keyword evidence="9 13" id="KW-0234">DNA repair</keyword>
<dbReference type="Gene3D" id="3.90.320.10">
    <property type="match status" value="1"/>
</dbReference>
<dbReference type="GO" id="GO:0033202">
    <property type="term" value="C:DNA helicase complex"/>
    <property type="evidence" value="ECO:0007669"/>
    <property type="project" value="TreeGrafter"/>
</dbReference>
<dbReference type="GO" id="GO:0008408">
    <property type="term" value="F:3'-5' exonuclease activity"/>
    <property type="evidence" value="ECO:0007669"/>
    <property type="project" value="UniProtKB-UniRule"/>
</dbReference>
<feature type="domain" description="UvrD-like helicase C-terminal" evidence="16">
    <location>
        <begin position="510"/>
        <end position="784"/>
    </location>
</feature>
<evidence type="ECO:0000256" key="3">
    <source>
        <dbReference type="ARBA" id="ARBA00022763"/>
    </source>
</evidence>
<evidence type="ECO:0000256" key="6">
    <source>
        <dbReference type="ARBA" id="ARBA00022839"/>
    </source>
</evidence>
<dbReference type="eggNOG" id="COG1074">
    <property type="taxonomic scope" value="Bacteria"/>
</dbReference>
<sequence length="1207" mass="139711">MPHFTKEQEKAINDRGHDILVSASAGSGKTTVLVERVLREILAGTQVNELLVVTFTKAAAEEMKTRIKNALTKELAKPGANRRYLREQLNQIDTANISTIDAFCLEVIHRFYYSVDLDPSFQILTDETQAALLKERALREIEGERLTAKDSSFRKFYDNFAGDRDADSSRDLLLDLYNFAMAKPDYQKWLQKLPVIYETDDKVVASKLWQRKIKPYLLDSFGDLQGKINNHLEATIFETKELKKCRDDFTLFEQNLDNFITALENDEDYDHQRKLLRACTFNGRYRKSKNWDEDILDFYNEMQKIKDEAKDQIFDTFTSFFATNEKEQLEIMQDGEKIVSAISQAEIALIQRFNKLKRDENWLDYSDMEQLAYQILSQDTSSSKMAREFYQNKFKEILVDEYQDINALQEKIIQQVKNPEKNTLFMVGDVKQSIYGFRQAEPSLFLKKYHDFASDQDDHEERILLSDNFRSTQPVAETVNTLFNSILSSNFGGINYQHEGQLIFGAKYYPENLPKASEVIVHKKEKNNEEESNSDVDFSEIQMVLARIKQLKKEHVQIYDSDKKEVRELKYSDIAILTRSHSDNLNIMQEFAKENVPLFVTDAENYFQTFELTVMMNYLKIIDNPDQDIPLVTVLRSPLFNFGEKELAMIRIKSKNSSFYSALTSYVGVGDTLSKKCKDFLNQLADLREFATTHRISELIWSIYARTNLIEIMTALPNGEQRRVNLEALYERASSYESAGFKGLYQFINFINRMRQSQKDLAQPLLSKEAGNAVRLMTIHGSKGLEFPIVFYLGMHHQYQLRDLKGNYVINPDSVGITLREKHYRVDSLVKAMGNVTKKRQLLEEEARVLYVALTRAKQKLILVGDIPSFDKKVKDWSNELDHKGQLPLADKLSATTPLSFMGPALAFDRHVAIKMNDITNSVDQSQSLLFVDYSDEEIQKMNNSNENQSEDEIDDNLRSLLTKTTRNMYQFNYPFKDASETTAYQAVSEIKKVFNDPIDTDLENSHVLTSTNRYLQPIDTKPNFLYQTKFTGAEIGTATHLILQYYNYAGDGSTDQLDQEIAELIDQKKLNPDIVSSLKKDQIEWFVHSDFSKDFWKFPENLKREVDFSSLLSAKTLFENFSDPNAKILVHGTIDGYFVTNNGIILFDYKTDHVNKSHLDKSIELIKEKYTGQLRLYERALNEFSQKKVIGKYLILLDAKRAVEFK</sequence>
<evidence type="ECO:0000256" key="4">
    <source>
        <dbReference type="ARBA" id="ARBA00022801"/>
    </source>
</evidence>
<dbReference type="GO" id="GO:0003690">
    <property type="term" value="F:double-stranded DNA binding"/>
    <property type="evidence" value="ECO:0007669"/>
    <property type="project" value="UniProtKB-UniRule"/>
</dbReference>
<dbReference type="EC" id="5.6.2.4" evidence="13"/>
<keyword evidence="18" id="KW-1185">Reference proteome</keyword>
<dbReference type="InterPro" id="IPR014152">
    <property type="entry name" value="AddA"/>
</dbReference>
<keyword evidence="8 13" id="KW-0238">DNA-binding</keyword>
<evidence type="ECO:0000259" key="16">
    <source>
        <dbReference type="PROSITE" id="PS51217"/>
    </source>
</evidence>
<dbReference type="PANTHER" id="PTHR11070:SF48">
    <property type="entry name" value="ATP-DEPENDENT HELICASE_NUCLEASE SUBUNIT A"/>
    <property type="match status" value="1"/>
</dbReference>
<comment type="catalytic activity">
    <reaction evidence="12 13">
        <text>ATP + H2O = ADP + phosphate + H(+)</text>
        <dbReference type="Rhea" id="RHEA:13065"/>
        <dbReference type="ChEBI" id="CHEBI:15377"/>
        <dbReference type="ChEBI" id="CHEBI:15378"/>
        <dbReference type="ChEBI" id="CHEBI:30616"/>
        <dbReference type="ChEBI" id="CHEBI:43474"/>
        <dbReference type="ChEBI" id="CHEBI:456216"/>
        <dbReference type="EC" id="5.6.2.4"/>
    </reaction>
</comment>
<dbReference type="Proteomes" id="UP000005583">
    <property type="component" value="Unassembled WGS sequence"/>
</dbReference>
<evidence type="ECO:0000259" key="15">
    <source>
        <dbReference type="PROSITE" id="PS51198"/>
    </source>
</evidence>
<comment type="function">
    <text evidence="13">The heterodimer acts as both an ATP-dependent DNA helicase and an ATP-dependent, dual-direction single-stranded exonuclease. Recognizes the chi site generating a DNA molecule suitable for the initiation of homologous recombination. The AddA nuclease domain is required for chi fragment generation; this subunit has the helicase and 3' -&gt; 5' nuclease activities.</text>
</comment>
<dbReference type="EMBL" id="ACGU01000009">
    <property type="protein sequence ID" value="EEJ73063.1"/>
    <property type="molecule type" value="Genomic_DNA"/>
</dbReference>
<dbReference type="SUPFAM" id="SSF52540">
    <property type="entry name" value="P-loop containing nucleoside triphosphate hydrolases"/>
    <property type="match status" value="1"/>
</dbReference>
<dbReference type="GO" id="GO:0000724">
    <property type="term" value="P:double-strand break repair via homologous recombination"/>
    <property type="evidence" value="ECO:0007669"/>
    <property type="project" value="UniProtKB-UniRule"/>
</dbReference>
<evidence type="ECO:0000256" key="8">
    <source>
        <dbReference type="ARBA" id="ARBA00023125"/>
    </source>
</evidence>